<dbReference type="AlphaFoldDB" id="A0A1I5NIU8"/>
<dbReference type="PANTHER" id="PTHR46565">
    <property type="entry name" value="COLD SHOCK DOMAIN PROTEIN 2"/>
    <property type="match status" value="1"/>
</dbReference>
<organism evidence="8 9">
    <name type="scientific">Cohaesibacter marisflavi</name>
    <dbReference type="NCBI Taxonomy" id="655353"/>
    <lineage>
        <taxon>Bacteria</taxon>
        <taxon>Pseudomonadati</taxon>
        <taxon>Pseudomonadota</taxon>
        <taxon>Alphaproteobacteria</taxon>
        <taxon>Hyphomicrobiales</taxon>
        <taxon>Cohaesibacteraceae</taxon>
    </lineage>
</organism>
<keyword evidence="6" id="KW-0804">Transcription</keyword>
<evidence type="ECO:0000313" key="9">
    <source>
        <dbReference type="Proteomes" id="UP000199236"/>
    </source>
</evidence>
<keyword evidence="5" id="KW-0010">Activator</keyword>
<dbReference type="GO" id="GO:0003677">
    <property type="term" value="F:DNA binding"/>
    <property type="evidence" value="ECO:0007669"/>
    <property type="project" value="UniProtKB-KW"/>
</dbReference>
<dbReference type="EMBL" id="FOVR01000033">
    <property type="protein sequence ID" value="SFP21755.1"/>
    <property type="molecule type" value="Genomic_DNA"/>
</dbReference>
<evidence type="ECO:0000256" key="2">
    <source>
        <dbReference type="ARBA" id="ARBA00022490"/>
    </source>
</evidence>
<dbReference type="InterPro" id="IPR012340">
    <property type="entry name" value="NA-bd_OB-fold"/>
</dbReference>
<dbReference type="PANTHER" id="PTHR46565:SF20">
    <property type="entry name" value="COLD SHOCK DOMAIN-CONTAINING PROTEIN 4"/>
    <property type="match status" value="1"/>
</dbReference>
<evidence type="ECO:0000256" key="1">
    <source>
        <dbReference type="ARBA" id="ARBA00004496"/>
    </source>
</evidence>
<accession>A0A1I5NIU8</accession>
<dbReference type="STRING" id="655353.SAMN04488056_1335"/>
<dbReference type="InterPro" id="IPR012156">
    <property type="entry name" value="Cold_shock_CspA"/>
</dbReference>
<dbReference type="Gene3D" id="2.40.50.140">
    <property type="entry name" value="Nucleic acid-binding proteins"/>
    <property type="match status" value="1"/>
</dbReference>
<dbReference type="OrthoDB" id="9805039at2"/>
<dbReference type="PIRSF" id="PIRSF002599">
    <property type="entry name" value="Cold_shock_A"/>
    <property type="match status" value="1"/>
</dbReference>
<protein>
    <submittedName>
        <fullName evidence="8">Cold-shock DNA-binding protein family</fullName>
    </submittedName>
</protein>
<proteinExistence type="predicted"/>
<dbReference type="SUPFAM" id="SSF50249">
    <property type="entry name" value="Nucleic acid-binding proteins"/>
    <property type="match status" value="1"/>
</dbReference>
<sequence>MTIGTVKYYNATTGFGAIAPNNGSKEALVHISDIERAGLTSLIDGLQLSYELHKNTGGKRQAVNLQLVD</sequence>
<name>A0A1I5NIU8_9HYPH</name>
<evidence type="ECO:0000256" key="6">
    <source>
        <dbReference type="ARBA" id="ARBA00023163"/>
    </source>
</evidence>
<evidence type="ECO:0000259" key="7">
    <source>
        <dbReference type="PROSITE" id="PS51857"/>
    </source>
</evidence>
<dbReference type="Pfam" id="PF00313">
    <property type="entry name" value="CSD"/>
    <property type="match status" value="1"/>
</dbReference>
<dbReference type="RefSeq" id="WP_090075779.1">
    <property type="nucleotide sequence ID" value="NZ_FOVR01000033.1"/>
</dbReference>
<comment type="subcellular location">
    <subcellularLocation>
        <location evidence="1">Cytoplasm</location>
    </subcellularLocation>
</comment>
<evidence type="ECO:0000256" key="3">
    <source>
        <dbReference type="ARBA" id="ARBA00023015"/>
    </source>
</evidence>
<feature type="domain" description="CSD" evidence="7">
    <location>
        <begin position="1"/>
        <end position="67"/>
    </location>
</feature>
<keyword evidence="9" id="KW-1185">Reference proteome</keyword>
<evidence type="ECO:0000256" key="5">
    <source>
        <dbReference type="ARBA" id="ARBA00023159"/>
    </source>
</evidence>
<dbReference type="PROSITE" id="PS51857">
    <property type="entry name" value="CSD_2"/>
    <property type="match status" value="1"/>
</dbReference>
<keyword evidence="3" id="KW-0805">Transcription regulation</keyword>
<keyword evidence="4 8" id="KW-0238">DNA-binding</keyword>
<dbReference type="InterPro" id="IPR002059">
    <property type="entry name" value="CSP_DNA-bd"/>
</dbReference>
<keyword evidence="2" id="KW-0963">Cytoplasm</keyword>
<gene>
    <name evidence="8" type="ORF">SAMN04488056_1335</name>
</gene>
<dbReference type="Proteomes" id="UP000199236">
    <property type="component" value="Unassembled WGS sequence"/>
</dbReference>
<dbReference type="InterPro" id="IPR011129">
    <property type="entry name" value="CSD"/>
</dbReference>
<evidence type="ECO:0000256" key="4">
    <source>
        <dbReference type="ARBA" id="ARBA00023125"/>
    </source>
</evidence>
<dbReference type="GO" id="GO:0005829">
    <property type="term" value="C:cytosol"/>
    <property type="evidence" value="ECO:0007669"/>
    <property type="project" value="UniProtKB-ARBA"/>
</dbReference>
<evidence type="ECO:0000313" key="8">
    <source>
        <dbReference type="EMBL" id="SFP21755.1"/>
    </source>
</evidence>
<reference evidence="8 9" key="1">
    <citation type="submission" date="2016-10" db="EMBL/GenBank/DDBJ databases">
        <authorList>
            <person name="de Groot N.N."/>
        </authorList>
    </citation>
    <scope>NUCLEOTIDE SEQUENCE [LARGE SCALE GENOMIC DNA]</scope>
    <source>
        <strain evidence="8 9">CGMCC 1.9157</strain>
    </source>
</reference>
<dbReference type="CDD" id="cd04458">
    <property type="entry name" value="CSP_CDS"/>
    <property type="match status" value="1"/>
</dbReference>
<dbReference type="SMART" id="SM00357">
    <property type="entry name" value="CSP"/>
    <property type="match status" value="1"/>
</dbReference>